<evidence type="ECO:0000256" key="1">
    <source>
        <dbReference type="SAM" id="MobiDB-lite"/>
    </source>
</evidence>
<accession>A0A6L2MKP8</accession>
<dbReference type="InterPro" id="IPR013103">
    <property type="entry name" value="RVT_2"/>
</dbReference>
<reference evidence="4" key="1">
    <citation type="journal article" date="2019" name="Sci. Rep.">
        <title>Draft genome of Tanacetum cinerariifolium, the natural source of mosquito coil.</title>
        <authorList>
            <person name="Yamashiro T."/>
            <person name="Shiraishi A."/>
            <person name="Satake H."/>
            <person name="Nakayama K."/>
        </authorList>
    </citation>
    <scope>NUCLEOTIDE SEQUENCE</scope>
</reference>
<feature type="domain" description="Reverse transcriptase Ty1/copia-type" evidence="3">
    <location>
        <begin position="474"/>
        <end position="537"/>
    </location>
</feature>
<dbReference type="InterPro" id="IPR043128">
    <property type="entry name" value="Rev_trsase/Diguanyl_cyclase"/>
</dbReference>
<evidence type="ECO:0000259" key="3">
    <source>
        <dbReference type="Pfam" id="PF07727"/>
    </source>
</evidence>
<proteinExistence type="predicted"/>
<feature type="compositionally biased region" description="Basic and acidic residues" evidence="1">
    <location>
        <begin position="367"/>
        <end position="386"/>
    </location>
</feature>
<dbReference type="PANTHER" id="PTHR24559">
    <property type="entry name" value="TRANSPOSON TY3-I GAG-POL POLYPROTEIN"/>
    <property type="match status" value="1"/>
</dbReference>
<dbReference type="InterPro" id="IPR043502">
    <property type="entry name" value="DNA/RNA_pol_sf"/>
</dbReference>
<comment type="caution">
    <text evidence="4">The sequence shown here is derived from an EMBL/GenBank/DDBJ whole genome shotgun (WGS) entry which is preliminary data.</text>
</comment>
<protein>
    <recommendedName>
        <fullName evidence="5">Reverse transcriptase Ty1/copia-type domain-containing protein</fullName>
    </recommendedName>
</protein>
<dbReference type="AlphaFoldDB" id="A0A6L2MKP8"/>
<dbReference type="EMBL" id="BKCJ010006909">
    <property type="protein sequence ID" value="GEU74568.1"/>
    <property type="molecule type" value="Genomic_DNA"/>
</dbReference>
<name>A0A6L2MKP8_TANCI</name>
<dbReference type="SUPFAM" id="SSF56672">
    <property type="entry name" value="DNA/RNA polymerases"/>
    <property type="match status" value="1"/>
</dbReference>
<dbReference type="InterPro" id="IPR000477">
    <property type="entry name" value="RT_dom"/>
</dbReference>
<feature type="compositionally biased region" description="Basic and acidic residues" evidence="1">
    <location>
        <begin position="339"/>
        <end position="360"/>
    </location>
</feature>
<feature type="domain" description="Reverse transcriptase" evidence="2">
    <location>
        <begin position="196"/>
        <end position="270"/>
    </location>
</feature>
<evidence type="ECO:0000313" key="4">
    <source>
        <dbReference type="EMBL" id="GEU74568.1"/>
    </source>
</evidence>
<dbReference type="Pfam" id="PF07727">
    <property type="entry name" value="RVT_2"/>
    <property type="match status" value="2"/>
</dbReference>
<dbReference type="Gene3D" id="3.30.70.270">
    <property type="match status" value="1"/>
</dbReference>
<evidence type="ECO:0008006" key="5">
    <source>
        <dbReference type="Google" id="ProtNLM"/>
    </source>
</evidence>
<dbReference type="InterPro" id="IPR053134">
    <property type="entry name" value="RNA-dir_DNA_polymerase"/>
</dbReference>
<evidence type="ECO:0000259" key="2">
    <source>
        <dbReference type="Pfam" id="PF00078"/>
    </source>
</evidence>
<dbReference type="PANTHER" id="PTHR24559:SF432">
    <property type="entry name" value="RNA-DIRECTED DNA POLYMERASE HOMOLOG"/>
    <property type="match status" value="1"/>
</dbReference>
<feature type="compositionally biased region" description="Polar residues" evidence="1">
    <location>
        <begin position="414"/>
        <end position="426"/>
    </location>
</feature>
<organism evidence="4">
    <name type="scientific">Tanacetum cinerariifolium</name>
    <name type="common">Dalmatian daisy</name>
    <name type="synonym">Chrysanthemum cinerariifolium</name>
    <dbReference type="NCBI Taxonomy" id="118510"/>
    <lineage>
        <taxon>Eukaryota</taxon>
        <taxon>Viridiplantae</taxon>
        <taxon>Streptophyta</taxon>
        <taxon>Embryophyta</taxon>
        <taxon>Tracheophyta</taxon>
        <taxon>Spermatophyta</taxon>
        <taxon>Magnoliopsida</taxon>
        <taxon>eudicotyledons</taxon>
        <taxon>Gunneridae</taxon>
        <taxon>Pentapetalae</taxon>
        <taxon>asterids</taxon>
        <taxon>campanulids</taxon>
        <taxon>Asterales</taxon>
        <taxon>Asteraceae</taxon>
        <taxon>Asteroideae</taxon>
        <taxon>Anthemideae</taxon>
        <taxon>Anthemidinae</taxon>
        <taxon>Tanacetum</taxon>
    </lineage>
</organism>
<gene>
    <name evidence="4" type="ORF">Tci_046546</name>
</gene>
<sequence>MDCEKYSQEVLGFFDVTASGNPTPYYDPIVSSSFLTLTLFGESDFLLEEVDAFLALEYDPTSLEVDQKLPASSSKELKICEAKTDKSSIDEPLEVELKDIPPHFEYAFLEGEDKFPAIIEKYLSDKEKADLIMVLKSHKRAIAWKLFDIKGIDPEVCTYKILMEDDFKPAVQHQRRVNPKIYDVIKKEVLKLLDAGPGTFQRCMMAIFHDMIEKNMKVFMDDFLVFGISFQTFLSYLEKMLKRCKDTNLCLNWEKSHFMVKEGIVLGHKISKNGIEVDKAKVNVIAKLPHPTTVMGNQTNGNAGTKANIDAGQADKKIVSSLQYVLLPLLNIDSQGPKSLEDKVADDVRKQSTKVLRNENEVQDPAKQGDKNDQQKDVSDQEEAPRNQHKQTSKRLFGQGDATNTNNTNRLNTISSPVNDVSSSFTIVDPGRERAQRNEFEKDTIDTGIFDDVYNDREVGAEANINNLELSIVVWTMVDLPNDKSAIRTKWVFRNKKDKRGIVVRNKARLVAQGYTQEEGIDYDEVFGPIARIKAIRRGTIDKTLFIKKDIGDILLVHVYVDDIIFGSTKKLLCDKFEQMMHKRFQMSSMGEFTFFLCLQVKQKDDGIFISQDKYVANILKKFDFTTVKTSITLMELTRH</sequence>
<feature type="domain" description="Reverse transcriptase Ty1/copia-type" evidence="3">
    <location>
        <begin position="539"/>
        <end position="634"/>
    </location>
</feature>
<dbReference type="Pfam" id="PF00078">
    <property type="entry name" value="RVT_1"/>
    <property type="match status" value="1"/>
</dbReference>
<feature type="compositionally biased region" description="Low complexity" evidence="1">
    <location>
        <begin position="403"/>
        <end position="413"/>
    </location>
</feature>
<feature type="region of interest" description="Disordered" evidence="1">
    <location>
        <begin position="336"/>
        <end position="438"/>
    </location>
</feature>